<reference evidence="4 5" key="1">
    <citation type="submission" date="2016-10" db="EMBL/GenBank/DDBJ databases">
        <authorList>
            <person name="de Groot N.N."/>
        </authorList>
    </citation>
    <scope>NUCLEOTIDE SEQUENCE [LARGE SCALE GENOMIC DNA]</scope>
    <source>
        <strain evidence="4 5">ATCC 35958</strain>
    </source>
</reference>
<feature type="transmembrane region" description="Helical" evidence="1">
    <location>
        <begin position="136"/>
        <end position="158"/>
    </location>
</feature>
<dbReference type="Proteomes" id="UP000199766">
    <property type="component" value="Unassembled WGS sequence"/>
</dbReference>
<name>A0A1H9DHF7_9BURK</name>
<keyword evidence="2" id="KW-0732">Signal</keyword>
<proteinExistence type="predicted"/>
<evidence type="ECO:0000256" key="2">
    <source>
        <dbReference type="SAM" id="SignalP"/>
    </source>
</evidence>
<gene>
    <name evidence="4" type="ORF">SAMN02982919_00040</name>
</gene>
<keyword evidence="1" id="KW-1133">Transmembrane helix</keyword>
<evidence type="ECO:0000313" key="5">
    <source>
        <dbReference type="Proteomes" id="UP000199766"/>
    </source>
</evidence>
<protein>
    <recommendedName>
        <fullName evidence="3">Urease accessory protein UreH-like transmembrane domain-containing protein</fullName>
    </recommendedName>
</protein>
<dbReference type="Pfam" id="PF13386">
    <property type="entry name" value="DsbD_2"/>
    <property type="match status" value="1"/>
</dbReference>
<evidence type="ECO:0000313" key="4">
    <source>
        <dbReference type="EMBL" id="SEQ12942.1"/>
    </source>
</evidence>
<feature type="domain" description="Urease accessory protein UreH-like transmembrane" evidence="3">
    <location>
        <begin position="9"/>
        <end position="221"/>
    </location>
</feature>
<dbReference type="PANTHER" id="PTHR42208">
    <property type="entry name" value="HEAVY METAL TRANSPORTER-RELATED"/>
    <property type="match status" value="1"/>
</dbReference>
<feature type="transmembrane region" description="Helical" evidence="1">
    <location>
        <begin position="96"/>
        <end position="115"/>
    </location>
</feature>
<feature type="transmembrane region" description="Helical" evidence="1">
    <location>
        <begin position="170"/>
        <end position="196"/>
    </location>
</feature>
<keyword evidence="1" id="KW-0472">Membrane</keyword>
<keyword evidence="1" id="KW-0812">Transmembrane</keyword>
<evidence type="ECO:0000259" key="3">
    <source>
        <dbReference type="Pfam" id="PF13386"/>
    </source>
</evidence>
<organism evidence="4 5">
    <name type="scientific">Giesbergeria anulus</name>
    <dbReference type="NCBI Taxonomy" id="180197"/>
    <lineage>
        <taxon>Bacteria</taxon>
        <taxon>Pseudomonadati</taxon>
        <taxon>Pseudomonadota</taxon>
        <taxon>Betaproteobacteria</taxon>
        <taxon>Burkholderiales</taxon>
        <taxon>Comamonadaceae</taxon>
        <taxon>Giesbergeria</taxon>
    </lineage>
</organism>
<dbReference type="EMBL" id="FOGD01000001">
    <property type="protein sequence ID" value="SEQ12942.1"/>
    <property type="molecule type" value="Genomic_DNA"/>
</dbReference>
<sequence length="238" mass="25193">MMLFSVAWTALVMGLVGGPHCLAMCAAPCGAVVGAGNSETTTTQPVQGPTSSPQRLRLWAYHVGRLLGYASVGALAAVAMQSLAWVTVQSAALRPAWTMLHVGILAWGLMMVVLARQPAWVEQAGRGLWQRVRPVVAKPGGVFATGFLWALMPCGLLYSALLVASLSGSALSGAVTMALFALGSGLWLLAGPWLWLRLRQRLKVHGDRGTRLAGVLLCGVALWALWLDATHGPELWCS</sequence>
<keyword evidence="5" id="KW-1185">Reference proteome</keyword>
<feature type="signal peptide" evidence="2">
    <location>
        <begin position="1"/>
        <end position="23"/>
    </location>
</feature>
<feature type="transmembrane region" description="Helical" evidence="1">
    <location>
        <begin position="208"/>
        <end position="226"/>
    </location>
</feature>
<dbReference type="PANTHER" id="PTHR42208:SF1">
    <property type="entry name" value="HEAVY METAL TRANSPORTER"/>
    <property type="match status" value="1"/>
</dbReference>
<evidence type="ECO:0000256" key="1">
    <source>
        <dbReference type="SAM" id="Phobius"/>
    </source>
</evidence>
<dbReference type="InterPro" id="IPR039447">
    <property type="entry name" value="UreH-like_TM_dom"/>
</dbReference>
<dbReference type="STRING" id="180197.SAMN02982919_00040"/>
<dbReference type="AlphaFoldDB" id="A0A1H9DHF7"/>
<feature type="chain" id="PRO_5011514428" description="Urease accessory protein UreH-like transmembrane domain-containing protein" evidence="2">
    <location>
        <begin position="24"/>
        <end position="238"/>
    </location>
</feature>
<accession>A0A1H9DHF7</accession>